<name>A0A4Q7NST1_9ACTN</name>
<comment type="caution">
    <text evidence="5">The sequence shown here is derived from an EMBL/GenBank/DDBJ whole genome shotgun (WGS) entry which is preliminary data.</text>
</comment>
<evidence type="ECO:0000313" key="5">
    <source>
        <dbReference type="EMBL" id="RZS90206.1"/>
    </source>
</evidence>
<keyword evidence="2 5" id="KW-0808">Transferase</keyword>
<dbReference type="SUPFAM" id="SSF53756">
    <property type="entry name" value="UDP-Glycosyltransferase/glycogen phosphorylase"/>
    <property type="match status" value="1"/>
</dbReference>
<dbReference type="AlphaFoldDB" id="A0A4Q7NST1"/>
<dbReference type="EMBL" id="SGXD01000002">
    <property type="protein sequence ID" value="RZS90206.1"/>
    <property type="molecule type" value="Genomic_DNA"/>
</dbReference>
<keyword evidence="1" id="KW-0328">Glycosyltransferase</keyword>
<dbReference type="Gene3D" id="3.40.50.2000">
    <property type="entry name" value="Glycogen Phosphorylase B"/>
    <property type="match status" value="2"/>
</dbReference>
<proteinExistence type="predicted"/>
<evidence type="ECO:0000256" key="1">
    <source>
        <dbReference type="ARBA" id="ARBA00022676"/>
    </source>
</evidence>
<reference evidence="5 6" key="1">
    <citation type="submission" date="2019-02" db="EMBL/GenBank/DDBJ databases">
        <title>Genomic Encyclopedia of Type Strains, Phase IV (KMG-IV): sequencing the most valuable type-strain genomes for metagenomic binning, comparative biology and taxonomic classification.</title>
        <authorList>
            <person name="Goeker M."/>
        </authorList>
    </citation>
    <scope>NUCLEOTIDE SEQUENCE [LARGE SCALE GENOMIC DNA]</scope>
    <source>
        <strain evidence="5 6">DSM 45622</strain>
    </source>
</reference>
<keyword evidence="6" id="KW-1185">Reference proteome</keyword>
<dbReference type="Pfam" id="PF13439">
    <property type="entry name" value="Glyco_transf_4"/>
    <property type="match status" value="1"/>
</dbReference>
<evidence type="ECO:0000313" key="6">
    <source>
        <dbReference type="Proteomes" id="UP000293638"/>
    </source>
</evidence>
<dbReference type="Pfam" id="PF13692">
    <property type="entry name" value="Glyco_trans_1_4"/>
    <property type="match status" value="1"/>
</dbReference>
<organism evidence="5 6">
    <name type="scientific">Motilibacter rhizosphaerae</name>
    <dbReference type="NCBI Taxonomy" id="598652"/>
    <lineage>
        <taxon>Bacteria</taxon>
        <taxon>Bacillati</taxon>
        <taxon>Actinomycetota</taxon>
        <taxon>Actinomycetes</taxon>
        <taxon>Motilibacterales</taxon>
        <taxon>Motilibacteraceae</taxon>
        <taxon>Motilibacter</taxon>
    </lineage>
</organism>
<dbReference type="InterPro" id="IPR028098">
    <property type="entry name" value="Glyco_trans_4-like_N"/>
</dbReference>
<accession>A0A4Q7NST1</accession>
<evidence type="ECO:0000256" key="2">
    <source>
        <dbReference type="ARBA" id="ARBA00022679"/>
    </source>
</evidence>
<sequence length="569" mass="60603">MAPQGPAAAPHVVMLVSNDVATDTRVKKTALAVAALGLQVTVLGITSDAGPSVAQLGPVTVVRVPVDYRLREARRARREALRRWRPPVGYPDRDARLTAWSRVRVVARSGRAASGRLKAARAAGSPAVPEAARAYALRAAVVGGGFVVKARSKAGSEIDRAARKGWRVWDGAWHRTPVAASWRRALPEVGDYELAMGPVLDLLAPDVIHAHDVQVVGIAAGAADRALLAAQPRTVPWVYDAHEYVRGLSQYGGRTRRVVAAWADLEAEFVRSAAQLITVSEPIADRLQQDYSLPRRPAVVLNIPSASAAARRGGPSLRAACGLGAEVPLLVYSGGVTKARGVDTAIAALPHLPGVHLAVNCVPHSRTLYVDRLREQAAELGVADRVHFVDPVPPGDVVGFLSSADVGLVPILHYPSHEMAMTNKLFEYVLAGLPLCVSDVRTQAEFVTARGLGTVHRAEDPLDLARAAREALDQRERFVAAVSDPALRAEFSWEGQRRHLAEVYAAVLGRPLADTAEVVDESVPEQRVALRDYARADVFLGDDAEVGLAAGADGPVAEEQPADDAVAQG</sequence>
<dbReference type="RefSeq" id="WP_130492696.1">
    <property type="nucleotide sequence ID" value="NZ_SGXD01000002.1"/>
</dbReference>
<feature type="region of interest" description="Disordered" evidence="3">
    <location>
        <begin position="550"/>
        <end position="569"/>
    </location>
</feature>
<dbReference type="GO" id="GO:0016757">
    <property type="term" value="F:glycosyltransferase activity"/>
    <property type="evidence" value="ECO:0007669"/>
    <property type="project" value="UniProtKB-KW"/>
</dbReference>
<dbReference type="OrthoDB" id="3335961at2"/>
<gene>
    <name evidence="5" type="ORF">EV189_1990</name>
</gene>
<feature type="domain" description="Glycosyltransferase subfamily 4-like N-terminal" evidence="4">
    <location>
        <begin position="199"/>
        <end position="300"/>
    </location>
</feature>
<dbReference type="Proteomes" id="UP000293638">
    <property type="component" value="Unassembled WGS sequence"/>
</dbReference>
<evidence type="ECO:0000256" key="3">
    <source>
        <dbReference type="SAM" id="MobiDB-lite"/>
    </source>
</evidence>
<protein>
    <submittedName>
        <fullName evidence="5">Glycosyltransferase involved in cell wall biosynthesis</fullName>
    </submittedName>
</protein>
<dbReference type="PANTHER" id="PTHR12526">
    <property type="entry name" value="GLYCOSYLTRANSFERASE"/>
    <property type="match status" value="1"/>
</dbReference>
<evidence type="ECO:0000259" key="4">
    <source>
        <dbReference type="Pfam" id="PF13439"/>
    </source>
</evidence>